<proteinExistence type="predicted"/>
<dbReference type="EMBL" id="KV722482">
    <property type="protein sequence ID" value="OCH87535.1"/>
    <property type="molecule type" value="Genomic_DNA"/>
</dbReference>
<feature type="compositionally biased region" description="Polar residues" evidence="1">
    <location>
        <begin position="1"/>
        <end position="13"/>
    </location>
</feature>
<protein>
    <submittedName>
        <fullName evidence="2">Uncharacterized protein</fullName>
    </submittedName>
</protein>
<evidence type="ECO:0000256" key="1">
    <source>
        <dbReference type="SAM" id="MobiDB-lite"/>
    </source>
</evidence>
<reference evidence="2 3" key="1">
    <citation type="submission" date="2016-07" db="EMBL/GenBank/DDBJ databases">
        <title>Draft genome of the white-rot fungus Obba rivulosa 3A-2.</title>
        <authorList>
            <consortium name="DOE Joint Genome Institute"/>
            <person name="Miettinen O."/>
            <person name="Riley R."/>
            <person name="Acob R."/>
            <person name="Barry K."/>
            <person name="Cullen D."/>
            <person name="De Vries R."/>
            <person name="Hainaut M."/>
            <person name="Hatakka A."/>
            <person name="Henrissat B."/>
            <person name="Hilden K."/>
            <person name="Kuo R."/>
            <person name="Labutti K."/>
            <person name="Lipzen A."/>
            <person name="Makela M.R."/>
            <person name="Sandor L."/>
            <person name="Spatafora J.W."/>
            <person name="Grigoriev I.V."/>
            <person name="Hibbett D.S."/>
        </authorList>
    </citation>
    <scope>NUCLEOTIDE SEQUENCE [LARGE SCALE GENOMIC DNA]</scope>
    <source>
        <strain evidence="2 3">3A-2</strain>
    </source>
</reference>
<name>A0A8E2DGW4_9APHY</name>
<dbReference type="AlphaFoldDB" id="A0A8E2DGW4"/>
<feature type="region of interest" description="Disordered" evidence="1">
    <location>
        <begin position="1"/>
        <end position="135"/>
    </location>
</feature>
<sequence length="135" mass="14290">MSDQTGAGASGMNTAFADPTAFSMNPEIGTRSDFTESASLATGDLVEMPQDVGVKRETGETGPARRAEGGATYDPSSQMTSQARQGVHNEAEVEQAKTLPRVDHPVSRPAIEDYKDEVGSVGSRIESAVPQTRNF</sequence>
<feature type="compositionally biased region" description="Basic and acidic residues" evidence="1">
    <location>
        <begin position="87"/>
        <end position="118"/>
    </location>
</feature>
<feature type="compositionally biased region" description="Basic and acidic residues" evidence="1">
    <location>
        <begin position="53"/>
        <end position="68"/>
    </location>
</feature>
<keyword evidence="3" id="KW-1185">Reference proteome</keyword>
<feature type="compositionally biased region" description="Polar residues" evidence="1">
    <location>
        <begin position="74"/>
        <end position="84"/>
    </location>
</feature>
<evidence type="ECO:0000313" key="2">
    <source>
        <dbReference type="EMBL" id="OCH87535.1"/>
    </source>
</evidence>
<dbReference type="Proteomes" id="UP000250043">
    <property type="component" value="Unassembled WGS sequence"/>
</dbReference>
<gene>
    <name evidence="2" type="ORF">OBBRIDRAFT_153201</name>
</gene>
<accession>A0A8E2DGW4</accession>
<evidence type="ECO:0000313" key="3">
    <source>
        <dbReference type="Proteomes" id="UP000250043"/>
    </source>
</evidence>
<organism evidence="2 3">
    <name type="scientific">Obba rivulosa</name>
    <dbReference type="NCBI Taxonomy" id="1052685"/>
    <lineage>
        <taxon>Eukaryota</taxon>
        <taxon>Fungi</taxon>
        <taxon>Dikarya</taxon>
        <taxon>Basidiomycota</taxon>
        <taxon>Agaricomycotina</taxon>
        <taxon>Agaricomycetes</taxon>
        <taxon>Polyporales</taxon>
        <taxon>Gelatoporiaceae</taxon>
        <taxon>Obba</taxon>
    </lineage>
</organism>
<dbReference type="OrthoDB" id="2790435at2759"/>